<dbReference type="Proteomes" id="UP000275078">
    <property type="component" value="Unassembled WGS sequence"/>
</dbReference>
<dbReference type="EMBL" id="ML119679">
    <property type="protein sequence ID" value="RPA81518.1"/>
    <property type="molecule type" value="Genomic_DNA"/>
</dbReference>
<evidence type="ECO:0000313" key="2">
    <source>
        <dbReference type="Proteomes" id="UP000275078"/>
    </source>
</evidence>
<reference evidence="1 2" key="1">
    <citation type="journal article" date="2018" name="Nat. Ecol. Evol.">
        <title>Pezizomycetes genomes reveal the molecular basis of ectomycorrhizal truffle lifestyle.</title>
        <authorList>
            <person name="Murat C."/>
            <person name="Payen T."/>
            <person name="Noel B."/>
            <person name="Kuo A."/>
            <person name="Morin E."/>
            <person name="Chen J."/>
            <person name="Kohler A."/>
            <person name="Krizsan K."/>
            <person name="Balestrini R."/>
            <person name="Da Silva C."/>
            <person name="Montanini B."/>
            <person name="Hainaut M."/>
            <person name="Levati E."/>
            <person name="Barry K.W."/>
            <person name="Belfiori B."/>
            <person name="Cichocki N."/>
            <person name="Clum A."/>
            <person name="Dockter R.B."/>
            <person name="Fauchery L."/>
            <person name="Guy J."/>
            <person name="Iotti M."/>
            <person name="Le Tacon F."/>
            <person name="Lindquist E.A."/>
            <person name="Lipzen A."/>
            <person name="Malagnac F."/>
            <person name="Mello A."/>
            <person name="Molinier V."/>
            <person name="Miyauchi S."/>
            <person name="Poulain J."/>
            <person name="Riccioni C."/>
            <person name="Rubini A."/>
            <person name="Sitrit Y."/>
            <person name="Splivallo R."/>
            <person name="Traeger S."/>
            <person name="Wang M."/>
            <person name="Zifcakova L."/>
            <person name="Wipf D."/>
            <person name="Zambonelli A."/>
            <person name="Paolocci F."/>
            <person name="Nowrousian M."/>
            <person name="Ottonello S."/>
            <person name="Baldrian P."/>
            <person name="Spatafora J.W."/>
            <person name="Henrissat B."/>
            <person name="Nagy L.G."/>
            <person name="Aury J.M."/>
            <person name="Wincker P."/>
            <person name="Grigoriev I.V."/>
            <person name="Bonfante P."/>
            <person name="Martin F.M."/>
        </authorList>
    </citation>
    <scope>NUCLEOTIDE SEQUENCE [LARGE SCALE GENOMIC DNA]</scope>
    <source>
        <strain evidence="1 2">RN42</strain>
    </source>
</reference>
<dbReference type="AlphaFoldDB" id="A0A3N4IA06"/>
<proteinExistence type="predicted"/>
<organism evidence="1 2">
    <name type="scientific">Ascobolus immersus RN42</name>
    <dbReference type="NCBI Taxonomy" id="1160509"/>
    <lineage>
        <taxon>Eukaryota</taxon>
        <taxon>Fungi</taxon>
        <taxon>Dikarya</taxon>
        <taxon>Ascomycota</taxon>
        <taxon>Pezizomycotina</taxon>
        <taxon>Pezizomycetes</taxon>
        <taxon>Pezizales</taxon>
        <taxon>Ascobolaceae</taxon>
        <taxon>Ascobolus</taxon>
    </lineage>
</organism>
<protein>
    <submittedName>
        <fullName evidence="1">Uncharacterized protein</fullName>
    </submittedName>
</protein>
<sequence>MAIPKYPPYEPQQLLSHSRYARELHTKHEKTPCLLTPTEAGSTSISSVPPQLHSYEIFIADAATNLVRGHHPVNQEFATKSYDLPLNSKYECFVNAKTFHIHLLSSFNGPIATIRKQYEFQWNWHENTSMPANLNVRRELVRDYHSKEVTTVGALGHTMVLLVYILLSEEH</sequence>
<name>A0A3N4IA06_ASCIM</name>
<accession>A0A3N4IA06</accession>
<gene>
    <name evidence="1" type="ORF">BJ508DRAFT_306552</name>
</gene>
<keyword evidence="2" id="KW-1185">Reference proteome</keyword>
<evidence type="ECO:0000313" key="1">
    <source>
        <dbReference type="EMBL" id="RPA81518.1"/>
    </source>
</evidence>